<sequence length="44" mass="4596">MNDHLDVDGDPFELDVQIVTEGPVTAALLSSTDDGCDTVKGSDC</sequence>
<evidence type="ECO:0000313" key="2">
    <source>
        <dbReference type="Proteomes" id="UP000199632"/>
    </source>
</evidence>
<reference evidence="2" key="1">
    <citation type="submission" date="2016-10" db="EMBL/GenBank/DDBJ databases">
        <authorList>
            <person name="Varghese N."/>
            <person name="Submissions S."/>
        </authorList>
    </citation>
    <scope>NUCLEOTIDE SEQUENCE [LARGE SCALE GENOMIC DNA]</scope>
    <source>
        <strain evidence="2">DSM 44718</strain>
    </source>
</reference>
<dbReference type="OrthoDB" id="3696992at2"/>
<dbReference type="STRING" id="137265.SAMN05421684_7880"/>
<dbReference type="RefSeq" id="WP_090803735.1">
    <property type="nucleotide sequence ID" value="NZ_BOND01000029.1"/>
</dbReference>
<proteinExistence type="predicted"/>
<dbReference type="InterPro" id="IPR027575">
    <property type="entry name" value="LD_lanti_pre"/>
</dbReference>
<evidence type="ECO:0000313" key="1">
    <source>
        <dbReference type="EMBL" id="SDZ64938.1"/>
    </source>
</evidence>
<keyword evidence="2" id="KW-1185">Reference proteome</keyword>
<gene>
    <name evidence="1" type="ORF">SAMN05421684_7880</name>
</gene>
<protein>
    <submittedName>
        <fullName evidence="1">FxLD family lantipeptide</fullName>
    </submittedName>
</protein>
<dbReference type="Proteomes" id="UP000199632">
    <property type="component" value="Unassembled WGS sequence"/>
</dbReference>
<dbReference type="NCBIfam" id="TIGR04363">
    <property type="entry name" value="LD_lanti_pre"/>
    <property type="match status" value="1"/>
</dbReference>
<dbReference type="EMBL" id="FNQB01000005">
    <property type="protein sequence ID" value="SDZ64938.1"/>
    <property type="molecule type" value="Genomic_DNA"/>
</dbReference>
<dbReference type="AlphaFoldDB" id="A0A1H3URH0"/>
<accession>A0A1H3URH0</accession>
<organism evidence="1 2">
    <name type="scientific">Asanoa ishikariensis</name>
    <dbReference type="NCBI Taxonomy" id="137265"/>
    <lineage>
        <taxon>Bacteria</taxon>
        <taxon>Bacillati</taxon>
        <taxon>Actinomycetota</taxon>
        <taxon>Actinomycetes</taxon>
        <taxon>Micromonosporales</taxon>
        <taxon>Micromonosporaceae</taxon>
        <taxon>Asanoa</taxon>
    </lineage>
</organism>
<name>A0A1H3URH0_9ACTN</name>